<keyword evidence="4" id="KW-1185">Reference proteome</keyword>
<dbReference type="Proteomes" id="UP000694941">
    <property type="component" value="Unplaced"/>
</dbReference>
<evidence type="ECO:0000313" key="4">
    <source>
        <dbReference type="Proteomes" id="UP000694941"/>
    </source>
</evidence>
<protein>
    <submittedName>
        <fullName evidence="5">Folliculin-interacting protein 2-like</fullName>
    </submittedName>
</protein>
<feature type="domain" description="UDENN FNIP1/2-type" evidence="3">
    <location>
        <begin position="35"/>
        <end position="193"/>
    </location>
</feature>
<dbReference type="InterPro" id="IPR028084">
    <property type="entry name" value="FNIP_N_dom"/>
</dbReference>
<dbReference type="RefSeq" id="XP_022240199.1">
    <property type="nucleotide sequence ID" value="XM_022384491.1"/>
</dbReference>
<dbReference type="GeneID" id="106458105"/>
<evidence type="ECO:0000256" key="1">
    <source>
        <dbReference type="ARBA" id="ARBA00004496"/>
    </source>
</evidence>
<comment type="subcellular location">
    <subcellularLocation>
        <location evidence="1">Cytoplasm</location>
    </subcellularLocation>
</comment>
<evidence type="ECO:0000313" key="5">
    <source>
        <dbReference type="RefSeq" id="XP_022240199.1"/>
    </source>
</evidence>
<dbReference type="Pfam" id="PF14636">
    <property type="entry name" value="FNIP_N"/>
    <property type="match status" value="1"/>
</dbReference>
<gene>
    <name evidence="5" type="primary">LOC106458105</name>
</gene>
<dbReference type="InterPro" id="IPR037545">
    <property type="entry name" value="DENN_FNIP1/2"/>
</dbReference>
<name>A0ABM1S994_LIMPO</name>
<keyword evidence="2" id="KW-0963">Cytoplasm</keyword>
<dbReference type="PANTHER" id="PTHR21634:SF9">
    <property type="entry name" value="RE13835P"/>
    <property type="match status" value="1"/>
</dbReference>
<accession>A0ABM1S994</accession>
<reference evidence="5" key="1">
    <citation type="submission" date="2025-08" db="UniProtKB">
        <authorList>
            <consortium name="RefSeq"/>
        </authorList>
    </citation>
    <scope>IDENTIFICATION</scope>
    <source>
        <tissue evidence="5">Muscle</tissue>
    </source>
</reference>
<sequence>MAPLLLRLFRNRKQKNKHHYGLRPLSNSWKPLKFNGSKQVRALIFRECDWRGRKLLFDSSSVRKLSQQELGSFHSQKKHKINCKNSKNDQCKEVTSDGSVYQYLEPCSDVKMLGEMIFGSVTMSYKGDTIKVHTNRSSSELMISIVFPVPFPNQKAGDSDLEDSTCLLNSNSGIFTSKCGEKMESLCVGMTQH</sequence>
<evidence type="ECO:0000256" key="2">
    <source>
        <dbReference type="ARBA" id="ARBA00022490"/>
    </source>
</evidence>
<organism evidence="4 5">
    <name type="scientific">Limulus polyphemus</name>
    <name type="common">Atlantic horseshoe crab</name>
    <dbReference type="NCBI Taxonomy" id="6850"/>
    <lineage>
        <taxon>Eukaryota</taxon>
        <taxon>Metazoa</taxon>
        <taxon>Ecdysozoa</taxon>
        <taxon>Arthropoda</taxon>
        <taxon>Chelicerata</taxon>
        <taxon>Merostomata</taxon>
        <taxon>Xiphosura</taxon>
        <taxon>Limulidae</taxon>
        <taxon>Limulus</taxon>
    </lineage>
</organism>
<dbReference type="PANTHER" id="PTHR21634">
    <property type="entry name" value="RE13835P"/>
    <property type="match status" value="1"/>
</dbReference>
<proteinExistence type="predicted"/>
<evidence type="ECO:0000259" key="3">
    <source>
        <dbReference type="PROSITE" id="PS51836"/>
    </source>
</evidence>
<dbReference type="PROSITE" id="PS51836">
    <property type="entry name" value="DENN_FNIP12"/>
    <property type="match status" value="1"/>
</dbReference>